<sequence length="98" mass="10563">MRGSALVTTLAVVVFACLLSTIEKGAPSCALASPFPEPYPGTSGSKKGPRPPVTLGNRMPGFPNRNKLPANVRDLSKRQKILVQQQLRNPMKYQSTGK</sequence>
<keyword evidence="2" id="KW-0732">Signal</keyword>
<organism evidence="3">
    <name type="scientific">Rhipicephalus zambeziensis</name>
    <dbReference type="NCBI Taxonomy" id="60191"/>
    <lineage>
        <taxon>Eukaryota</taxon>
        <taxon>Metazoa</taxon>
        <taxon>Ecdysozoa</taxon>
        <taxon>Arthropoda</taxon>
        <taxon>Chelicerata</taxon>
        <taxon>Arachnida</taxon>
        <taxon>Acari</taxon>
        <taxon>Parasitiformes</taxon>
        <taxon>Ixodida</taxon>
        <taxon>Ixodoidea</taxon>
        <taxon>Ixodidae</taxon>
        <taxon>Rhipicephalinae</taxon>
        <taxon>Rhipicephalus</taxon>
        <taxon>Rhipicephalus</taxon>
    </lineage>
</organism>
<name>A0A224Y8S5_9ACAR</name>
<feature type="region of interest" description="Disordered" evidence="1">
    <location>
        <begin position="28"/>
        <end position="67"/>
    </location>
</feature>
<proteinExistence type="predicted"/>
<protein>
    <recommendedName>
        <fullName evidence="4">Secreted protein</fullName>
    </recommendedName>
</protein>
<dbReference type="AlphaFoldDB" id="A0A224Y8S5"/>
<accession>A0A224Y8S5</accession>
<evidence type="ECO:0008006" key="4">
    <source>
        <dbReference type="Google" id="ProtNLM"/>
    </source>
</evidence>
<evidence type="ECO:0000313" key="3">
    <source>
        <dbReference type="EMBL" id="MAA14068.1"/>
    </source>
</evidence>
<feature type="chain" id="PRO_5013075900" description="Secreted protein" evidence="2">
    <location>
        <begin position="26"/>
        <end position="98"/>
    </location>
</feature>
<feature type="signal peptide" evidence="2">
    <location>
        <begin position="1"/>
        <end position="25"/>
    </location>
</feature>
<evidence type="ECO:0000256" key="1">
    <source>
        <dbReference type="SAM" id="MobiDB-lite"/>
    </source>
</evidence>
<reference evidence="3" key="1">
    <citation type="journal article" date="2017" name="Parasit. Vectors">
        <title>Sialotranscriptomics of Rhipicephalus zambeziensis reveals intricate expression profiles of secretory proteins and suggests tight temporal transcriptional regulation during blood-feeding.</title>
        <authorList>
            <person name="de Castro M.H."/>
            <person name="de Klerk D."/>
            <person name="Pienaar R."/>
            <person name="Rees D.J.G."/>
            <person name="Mans B.J."/>
        </authorList>
    </citation>
    <scope>NUCLEOTIDE SEQUENCE</scope>
    <source>
        <tissue evidence="3">Salivary glands</tissue>
    </source>
</reference>
<dbReference type="PROSITE" id="PS51257">
    <property type="entry name" value="PROKAR_LIPOPROTEIN"/>
    <property type="match status" value="1"/>
</dbReference>
<evidence type="ECO:0000256" key="2">
    <source>
        <dbReference type="SAM" id="SignalP"/>
    </source>
</evidence>
<dbReference type="EMBL" id="GFPF01002922">
    <property type="protein sequence ID" value="MAA14068.1"/>
    <property type="molecule type" value="Transcribed_RNA"/>
</dbReference>